<dbReference type="InterPro" id="IPR055170">
    <property type="entry name" value="GFO_IDH_MocA-like_dom"/>
</dbReference>
<gene>
    <name evidence="5" type="ORF">D5039_01905</name>
</gene>
<organism evidence="5 6">
    <name type="scientific">Verminephrobacter aporrectodeae subsp. tuberculatae</name>
    <dbReference type="NCBI Taxonomy" id="1110392"/>
    <lineage>
        <taxon>Bacteria</taxon>
        <taxon>Pseudomonadati</taxon>
        <taxon>Pseudomonadota</taxon>
        <taxon>Betaproteobacteria</taxon>
        <taxon>Burkholderiales</taxon>
        <taxon>Comamonadaceae</taxon>
        <taxon>Verminephrobacter</taxon>
    </lineage>
</organism>
<comment type="caution">
    <text evidence="5">The sequence shown here is derived from an EMBL/GenBank/DDBJ whole genome shotgun (WGS) entry which is preliminary data.</text>
</comment>
<evidence type="ECO:0000256" key="2">
    <source>
        <dbReference type="ARBA" id="ARBA00023002"/>
    </source>
</evidence>
<dbReference type="Pfam" id="PF22725">
    <property type="entry name" value="GFO_IDH_MocA_C3"/>
    <property type="match status" value="1"/>
</dbReference>
<evidence type="ECO:0000259" key="3">
    <source>
        <dbReference type="Pfam" id="PF01408"/>
    </source>
</evidence>
<dbReference type="InterPro" id="IPR036291">
    <property type="entry name" value="NAD(P)-bd_dom_sf"/>
</dbReference>
<dbReference type="PANTHER" id="PTHR43708">
    <property type="entry name" value="CONSERVED EXPRESSED OXIDOREDUCTASE (EUROFUNG)"/>
    <property type="match status" value="1"/>
</dbReference>
<feature type="domain" description="GFO/IDH/MocA-like oxidoreductase" evidence="4">
    <location>
        <begin position="178"/>
        <end position="246"/>
    </location>
</feature>
<evidence type="ECO:0000259" key="4">
    <source>
        <dbReference type="Pfam" id="PF22725"/>
    </source>
</evidence>
<dbReference type="InterPro" id="IPR000683">
    <property type="entry name" value="Gfo/Idh/MocA-like_OxRdtase_N"/>
</dbReference>
<evidence type="ECO:0000313" key="5">
    <source>
        <dbReference type="EMBL" id="MCW5319971.1"/>
    </source>
</evidence>
<dbReference type="PANTHER" id="PTHR43708:SF5">
    <property type="entry name" value="CONSERVED EXPRESSED OXIDOREDUCTASE (EUROFUNG)-RELATED"/>
    <property type="match status" value="1"/>
</dbReference>
<dbReference type="Proteomes" id="UP001208935">
    <property type="component" value="Unassembled WGS sequence"/>
</dbReference>
<feature type="domain" description="Gfo/Idh/MocA-like oxidoreductase N-terminal" evidence="3">
    <location>
        <begin position="15"/>
        <end position="135"/>
    </location>
</feature>
<evidence type="ECO:0000256" key="1">
    <source>
        <dbReference type="ARBA" id="ARBA00010928"/>
    </source>
</evidence>
<name>A0ABT3KNR4_9BURK</name>
<dbReference type="RefSeq" id="WP_265280866.1">
    <property type="nucleotide sequence ID" value="NZ_QZCW01000001.1"/>
</dbReference>
<dbReference type="Gene3D" id="3.40.50.720">
    <property type="entry name" value="NAD(P)-binding Rossmann-like Domain"/>
    <property type="match status" value="1"/>
</dbReference>
<dbReference type="Pfam" id="PF01408">
    <property type="entry name" value="GFO_IDH_MocA"/>
    <property type="match status" value="1"/>
</dbReference>
<dbReference type="InterPro" id="IPR051317">
    <property type="entry name" value="Gfo/Idh/MocA_oxidoreduct"/>
</dbReference>
<evidence type="ECO:0000313" key="6">
    <source>
        <dbReference type="Proteomes" id="UP001208935"/>
    </source>
</evidence>
<accession>A0ABT3KNR4</accession>
<dbReference type="SUPFAM" id="SSF51735">
    <property type="entry name" value="NAD(P)-binding Rossmann-fold domains"/>
    <property type="match status" value="1"/>
</dbReference>
<dbReference type="Gene3D" id="3.30.360.10">
    <property type="entry name" value="Dihydrodipicolinate Reductase, domain 2"/>
    <property type="match status" value="1"/>
</dbReference>
<dbReference type="EMBL" id="QZCW01000001">
    <property type="protein sequence ID" value="MCW5319971.1"/>
    <property type="molecule type" value="Genomic_DNA"/>
</dbReference>
<keyword evidence="6" id="KW-1185">Reference proteome</keyword>
<keyword evidence="2" id="KW-0560">Oxidoreductase</keyword>
<sequence>MTSFATLDDPSRAARLVLVGAGAMGANWASLILSTAGAELVGAVDIVPGAAARLLAGLSRNTAMAAESLADLVGAGIAFDAIVNVTVPAAHHAVTTDALFRGKAVLSEKPLAPTVAQAISLAAAAAVTGRLLMVSQSRRYFRGLTSFKRTVKALGPVGLLTNDFFKAPHFGGFRETMAQPLLVDMGIHPFDAARFILDDEPVSVYCESFNPSWSWYAGDAAATAFFTFSRGTRFRYTGSWCSPGDETSWNGAWRASSGQASVLWDGANPPVSTHADIVPLDPAEPEEIAAALAEFIRALRTGAEPSGIADRNLVSLAMVEAAVLSAQRGAAVRIADVLADARNAALGAESRAEVRAHLLAQQAGVG</sequence>
<comment type="similarity">
    <text evidence="1">Belongs to the Gfo/Idh/MocA family.</text>
</comment>
<reference evidence="6" key="1">
    <citation type="submission" date="2023-07" db="EMBL/GenBank/DDBJ databases">
        <title>Verminephrobacter genomes.</title>
        <authorList>
            <person name="Lund M.B."/>
        </authorList>
    </citation>
    <scope>NUCLEOTIDE SEQUENCE [LARGE SCALE GENOMIC DNA]</scope>
    <source>
        <strain evidence="6">AtM5-05</strain>
    </source>
</reference>
<proteinExistence type="inferred from homology"/>
<dbReference type="SUPFAM" id="SSF55347">
    <property type="entry name" value="Glyceraldehyde-3-phosphate dehydrogenase-like, C-terminal domain"/>
    <property type="match status" value="1"/>
</dbReference>
<protein>
    <submittedName>
        <fullName evidence="5">Gfo/Idh/MocA family oxidoreductase</fullName>
    </submittedName>
</protein>